<keyword evidence="1" id="KW-0812">Transmembrane</keyword>
<feature type="transmembrane region" description="Helical" evidence="1">
    <location>
        <begin position="39"/>
        <end position="59"/>
    </location>
</feature>
<comment type="caution">
    <text evidence="2">The sequence shown here is derived from an EMBL/GenBank/DDBJ whole genome shotgun (WGS) entry which is preliminary data.</text>
</comment>
<reference evidence="2 3" key="1">
    <citation type="submission" date="2019-06" db="EMBL/GenBank/DDBJ databases">
        <title>Sequencing the genomes of 1000 actinobacteria strains.</title>
        <authorList>
            <person name="Klenk H.-P."/>
        </authorList>
    </citation>
    <scope>NUCLEOTIDE SEQUENCE [LARGE SCALE GENOMIC DNA]</scope>
    <source>
        <strain evidence="2 3">DSM 20169</strain>
    </source>
</reference>
<dbReference type="EMBL" id="VFOX01000002">
    <property type="protein sequence ID" value="TQL82548.1"/>
    <property type="molecule type" value="Genomic_DNA"/>
</dbReference>
<protein>
    <submittedName>
        <fullName evidence="2">Uncharacterized protein</fullName>
    </submittedName>
</protein>
<evidence type="ECO:0000256" key="1">
    <source>
        <dbReference type="SAM" id="Phobius"/>
    </source>
</evidence>
<proteinExistence type="predicted"/>
<sequence>MGIVHQSRRPAVLRGFAASSVAIFAALAGHVSAGGAMPGPLGIAVPWVLSFMVCVLLAGRRLSALRLTFSVAISQFLFHMLFVLGTVSSAGVVAPHVHGSPVVLPAIAGSAETVVALDATMWVGHAFAALVTIVALYRGERLLLGLRDLAQQSIRWVQRRIDAVLAAPVPHRATRTALGARIDALRSTPLLATLRGRAPPSHLAV</sequence>
<evidence type="ECO:0000313" key="3">
    <source>
        <dbReference type="Proteomes" id="UP000317209"/>
    </source>
</evidence>
<evidence type="ECO:0000313" key="2">
    <source>
        <dbReference type="EMBL" id="TQL82548.1"/>
    </source>
</evidence>
<organism evidence="2 3">
    <name type="scientific">Microbacterium saperdae</name>
    <dbReference type="NCBI Taxonomy" id="69368"/>
    <lineage>
        <taxon>Bacteria</taxon>
        <taxon>Bacillati</taxon>
        <taxon>Actinomycetota</taxon>
        <taxon>Actinomycetes</taxon>
        <taxon>Micrococcales</taxon>
        <taxon>Microbacteriaceae</taxon>
        <taxon>Microbacterium</taxon>
    </lineage>
</organism>
<dbReference type="AlphaFoldDB" id="A0A543BCK6"/>
<gene>
    <name evidence="2" type="ORF">FB560_4042</name>
</gene>
<feature type="transmembrane region" description="Helical" evidence="1">
    <location>
        <begin position="12"/>
        <end position="33"/>
    </location>
</feature>
<feature type="transmembrane region" description="Helical" evidence="1">
    <location>
        <begin position="114"/>
        <end position="137"/>
    </location>
</feature>
<keyword evidence="3" id="KW-1185">Reference proteome</keyword>
<feature type="transmembrane region" description="Helical" evidence="1">
    <location>
        <begin position="71"/>
        <end position="94"/>
    </location>
</feature>
<accession>A0A543BCK6</accession>
<keyword evidence="1" id="KW-1133">Transmembrane helix</keyword>
<dbReference type="Proteomes" id="UP000317209">
    <property type="component" value="Unassembled WGS sequence"/>
</dbReference>
<keyword evidence="1" id="KW-0472">Membrane</keyword>
<name>A0A543BCK6_9MICO</name>